<dbReference type="InterPro" id="IPR010064">
    <property type="entry name" value="HK97-gp10_tail"/>
</dbReference>
<proteinExistence type="predicted"/>
<name>A0ABX2DL41_9BACL</name>
<organism evidence="1 2">
    <name type="scientific">Paenibacillus tritici</name>
    <dbReference type="NCBI Taxonomy" id="1873425"/>
    <lineage>
        <taxon>Bacteria</taxon>
        <taxon>Bacillati</taxon>
        <taxon>Bacillota</taxon>
        <taxon>Bacilli</taxon>
        <taxon>Bacillales</taxon>
        <taxon>Paenibacillaceae</taxon>
        <taxon>Paenibacillus</taxon>
    </lineage>
</organism>
<evidence type="ECO:0000313" key="1">
    <source>
        <dbReference type="EMBL" id="NQX45342.1"/>
    </source>
</evidence>
<dbReference type="RefSeq" id="WP_173130584.1">
    <property type="nucleotide sequence ID" value="NZ_JABMKX010000004.1"/>
</dbReference>
<evidence type="ECO:0000313" key="2">
    <source>
        <dbReference type="Proteomes" id="UP000711047"/>
    </source>
</evidence>
<dbReference type="Pfam" id="PF04883">
    <property type="entry name" value="HK97-gp10_like"/>
    <property type="match status" value="1"/>
</dbReference>
<dbReference type="Proteomes" id="UP000711047">
    <property type="component" value="Unassembled WGS sequence"/>
</dbReference>
<dbReference type="EMBL" id="JABMKX010000004">
    <property type="protein sequence ID" value="NQX45342.1"/>
    <property type="molecule type" value="Genomic_DNA"/>
</dbReference>
<gene>
    <name evidence="1" type="ORF">HQN87_08355</name>
</gene>
<keyword evidence="2" id="KW-1185">Reference proteome</keyword>
<reference evidence="1 2" key="1">
    <citation type="submission" date="2020-05" db="EMBL/GenBank/DDBJ databases">
        <title>Paenibacillus glebae, sp. nov., Paenibacillus humi sp. nov., Paenibacillus pedi sp. nov., Paenibacillus terrestris sp. nov. and Paenibacillus terricola sp. nov., isolated from a forest top soil sample.</title>
        <authorList>
            <person name="Qi S."/>
            <person name="Carlier A."/>
            <person name="Cnockaert M."/>
            <person name="Vandamme P."/>
        </authorList>
    </citation>
    <scope>NUCLEOTIDE SEQUENCE [LARGE SCALE GENOMIC DNA]</scope>
    <source>
        <strain evidence="1 2">LMG 29502</strain>
    </source>
</reference>
<accession>A0ABX2DL41</accession>
<protein>
    <submittedName>
        <fullName evidence="1">HK97 gp10 family phage protein</fullName>
    </submittedName>
</protein>
<sequence>MSGLGSFDFSDVKKLQKNLQRMQKEFPAFMEDCTRELAGRLLAKTIARTPVLTGDLRRGWQIGQVVRLPGGGVHVEITNNVEYALYVEFGHVTRLRTGWVNGKFMLTLSEQELERELPGIMDRKLKKYMDKHMGR</sequence>
<comment type="caution">
    <text evidence="1">The sequence shown here is derived from an EMBL/GenBank/DDBJ whole genome shotgun (WGS) entry which is preliminary data.</text>
</comment>